<dbReference type="OrthoDB" id="4869965at2759"/>
<feature type="region of interest" description="Disordered" evidence="1">
    <location>
        <begin position="92"/>
        <end position="131"/>
    </location>
</feature>
<gene>
    <name evidence="2" type="ORF">LLEC1_00943</name>
</gene>
<dbReference type="EMBL" id="LUKN01000674">
    <property type="protein sequence ID" value="OAR02468.1"/>
    <property type="molecule type" value="Genomic_DNA"/>
</dbReference>
<dbReference type="AlphaFoldDB" id="A0A179IIN7"/>
<evidence type="ECO:0000313" key="2">
    <source>
        <dbReference type="EMBL" id="OAR02468.1"/>
    </source>
</evidence>
<protein>
    <submittedName>
        <fullName evidence="2">Uncharacterized protein</fullName>
    </submittedName>
</protein>
<organism evidence="2 3">
    <name type="scientific">Cordyceps confragosa</name>
    <name type="common">Lecanicillium lecanii</name>
    <dbReference type="NCBI Taxonomy" id="2714763"/>
    <lineage>
        <taxon>Eukaryota</taxon>
        <taxon>Fungi</taxon>
        <taxon>Dikarya</taxon>
        <taxon>Ascomycota</taxon>
        <taxon>Pezizomycotina</taxon>
        <taxon>Sordariomycetes</taxon>
        <taxon>Hypocreomycetidae</taxon>
        <taxon>Hypocreales</taxon>
        <taxon>Cordycipitaceae</taxon>
        <taxon>Akanthomyces</taxon>
    </lineage>
</organism>
<accession>A0A179IIN7</accession>
<name>A0A179IIN7_CORDF</name>
<dbReference type="Proteomes" id="UP000243081">
    <property type="component" value="Unassembled WGS sequence"/>
</dbReference>
<reference evidence="2 3" key="1">
    <citation type="submission" date="2016-03" db="EMBL/GenBank/DDBJ databases">
        <title>Fine-scale spatial genetic structure of a fungal parasite of coffee scale insects.</title>
        <authorList>
            <person name="Jackson D."/>
            <person name="Zemenick K.A."/>
            <person name="Malloure B."/>
            <person name="Quandt C.A."/>
            <person name="James T.Y."/>
        </authorList>
    </citation>
    <scope>NUCLEOTIDE SEQUENCE [LARGE SCALE GENOMIC DNA]</scope>
    <source>
        <strain evidence="2 3">UM487</strain>
    </source>
</reference>
<evidence type="ECO:0000256" key="1">
    <source>
        <dbReference type="SAM" id="MobiDB-lite"/>
    </source>
</evidence>
<sequence length="131" mass="14179">MKAYGAKATTLACIGRRTFLDFLPGGIGEKWIDCMNSYGMASGFQQAILDPEFNDIRLQETCAYWIKDTIQIRHDALLEVREASMGRESALKKTAAASLGHARTSSRGDASSSSSRVTTSLPNSAMSICHG</sequence>
<comment type="caution">
    <text evidence="2">The sequence shown here is derived from an EMBL/GenBank/DDBJ whole genome shotgun (WGS) entry which is preliminary data.</text>
</comment>
<keyword evidence="3" id="KW-1185">Reference proteome</keyword>
<proteinExistence type="predicted"/>
<evidence type="ECO:0000313" key="3">
    <source>
        <dbReference type="Proteomes" id="UP000243081"/>
    </source>
</evidence>
<feature type="compositionally biased region" description="Low complexity" evidence="1">
    <location>
        <begin position="103"/>
        <end position="124"/>
    </location>
</feature>